<accession>B8I986</accession>
<dbReference type="RefSeq" id="WP_015924503.1">
    <property type="nucleotide sequence ID" value="NC_011898.1"/>
</dbReference>
<evidence type="ECO:0000313" key="2">
    <source>
        <dbReference type="EMBL" id="ACL75346.1"/>
    </source>
</evidence>
<protein>
    <recommendedName>
        <fullName evidence="1">Asparagine synthetase domain-containing protein</fullName>
    </recommendedName>
</protein>
<dbReference type="Pfam" id="PF00733">
    <property type="entry name" value="Asn_synthase"/>
    <property type="match status" value="1"/>
</dbReference>
<dbReference type="InterPro" id="IPR052188">
    <property type="entry name" value="Ni-pincer_cofactor_biosynth"/>
</dbReference>
<dbReference type="PANTHER" id="PTHR43169">
    <property type="entry name" value="EXSB FAMILY PROTEIN"/>
    <property type="match status" value="1"/>
</dbReference>
<dbReference type="InterPro" id="IPR014729">
    <property type="entry name" value="Rossmann-like_a/b/a_fold"/>
</dbReference>
<sequence length="329" mass="38610">MTTQEKKTNNVYREKILNSVLEKYYNPDSKYDYCVLFSGGKDSTYLANIMKQMKGGRVCTLTVDNGFEDEVFLDHVKKVADKIGVDSYIITPPKEDFELLFNYVIKEPKLRAVDSNAICYFCGQYIMKAGIRFAEENNIPVVIHGMSPTQYNLPDKLENEEVSEQAFIRNIELLEMYRNKNIQDVYKLAKTLYRYNNDPQIKEIMDKTFYQSKKVKMIIPFQYLDYNVENIKSIIEKELDWVNMFGYSNSLYISSGCRMFEIFLLMEKKIPGFRVHEHREFAQDFNKGHVTKKAYDYALDVAKTLQDQEEISPTMHSLIKRIGLEEELL</sequence>
<dbReference type="SUPFAM" id="SSF52402">
    <property type="entry name" value="Adenine nucleotide alpha hydrolases-like"/>
    <property type="match status" value="1"/>
</dbReference>
<dbReference type="eggNOG" id="COG0037">
    <property type="taxonomic scope" value="Bacteria"/>
</dbReference>
<name>B8I986_RUMCH</name>
<dbReference type="GO" id="GO:0006529">
    <property type="term" value="P:asparagine biosynthetic process"/>
    <property type="evidence" value="ECO:0007669"/>
    <property type="project" value="InterPro"/>
</dbReference>
<keyword evidence="3" id="KW-1185">Reference proteome</keyword>
<dbReference type="KEGG" id="cce:Ccel_0984"/>
<dbReference type="STRING" id="394503.Ccel_0984"/>
<dbReference type="OrthoDB" id="702at2"/>
<proteinExistence type="predicted"/>
<organism evidence="2 3">
    <name type="scientific">Ruminiclostridium cellulolyticum (strain ATCC 35319 / DSM 5812 / JCM 6584 / H10)</name>
    <name type="common">Clostridium cellulolyticum</name>
    <dbReference type="NCBI Taxonomy" id="394503"/>
    <lineage>
        <taxon>Bacteria</taxon>
        <taxon>Bacillati</taxon>
        <taxon>Bacillota</taxon>
        <taxon>Clostridia</taxon>
        <taxon>Eubacteriales</taxon>
        <taxon>Oscillospiraceae</taxon>
        <taxon>Ruminiclostridium</taxon>
    </lineage>
</organism>
<dbReference type="Gene3D" id="3.40.50.620">
    <property type="entry name" value="HUPs"/>
    <property type="match status" value="1"/>
</dbReference>
<reference evidence="2 3" key="1">
    <citation type="submission" date="2009-01" db="EMBL/GenBank/DDBJ databases">
        <title>Complete sequence of Clostridium cellulolyticum H10.</title>
        <authorList>
            <consortium name="US DOE Joint Genome Institute"/>
            <person name="Lucas S."/>
            <person name="Copeland A."/>
            <person name="Lapidus A."/>
            <person name="Glavina del Rio T."/>
            <person name="Dalin E."/>
            <person name="Tice H."/>
            <person name="Bruce D."/>
            <person name="Goodwin L."/>
            <person name="Pitluck S."/>
            <person name="Chertkov O."/>
            <person name="Saunders E."/>
            <person name="Brettin T."/>
            <person name="Detter J.C."/>
            <person name="Han C."/>
            <person name="Larimer F."/>
            <person name="Land M."/>
            <person name="Hauser L."/>
            <person name="Kyrpides N."/>
            <person name="Ivanova N."/>
            <person name="Zhou J."/>
            <person name="Richardson P."/>
        </authorList>
    </citation>
    <scope>NUCLEOTIDE SEQUENCE [LARGE SCALE GENOMIC DNA]</scope>
    <source>
        <strain evidence="3">ATCC 35319 / DSM 5812 / JCM 6584 / H10</strain>
    </source>
</reference>
<dbReference type="PANTHER" id="PTHR43169:SF4">
    <property type="entry name" value="ATPASE, PP-LOOP SUPERFAMILY-RELATED"/>
    <property type="match status" value="1"/>
</dbReference>
<evidence type="ECO:0000313" key="3">
    <source>
        <dbReference type="Proteomes" id="UP000001349"/>
    </source>
</evidence>
<dbReference type="InterPro" id="IPR001962">
    <property type="entry name" value="Asn_synthase"/>
</dbReference>
<evidence type="ECO:0000259" key="1">
    <source>
        <dbReference type="Pfam" id="PF00733"/>
    </source>
</evidence>
<dbReference type="HOGENOM" id="CLU_056004_0_0_9"/>
<gene>
    <name evidence="2" type="ordered locus">Ccel_0984</name>
</gene>
<feature type="domain" description="Asparagine synthetase" evidence="1">
    <location>
        <begin position="31"/>
        <end position="131"/>
    </location>
</feature>
<dbReference type="Proteomes" id="UP000001349">
    <property type="component" value="Chromosome"/>
</dbReference>
<dbReference type="EMBL" id="CP001348">
    <property type="protein sequence ID" value="ACL75346.1"/>
    <property type="molecule type" value="Genomic_DNA"/>
</dbReference>
<dbReference type="AlphaFoldDB" id="B8I986"/>
<dbReference type="GO" id="GO:0004066">
    <property type="term" value="F:asparagine synthase (glutamine-hydrolyzing) activity"/>
    <property type="evidence" value="ECO:0007669"/>
    <property type="project" value="InterPro"/>
</dbReference>